<dbReference type="InterPro" id="IPR043504">
    <property type="entry name" value="Peptidase_S1_PA_chymotrypsin"/>
</dbReference>
<feature type="transmembrane region" description="Helical" evidence="1">
    <location>
        <begin position="520"/>
        <end position="542"/>
    </location>
</feature>
<feature type="transmembrane region" description="Helical" evidence="1">
    <location>
        <begin position="412"/>
        <end position="433"/>
    </location>
</feature>
<evidence type="ECO:0000313" key="2">
    <source>
        <dbReference type="EMBL" id="CAA6825308.1"/>
    </source>
</evidence>
<name>A0A6S6UB32_9BACT</name>
<feature type="transmembrane region" description="Helical" evidence="1">
    <location>
        <begin position="333"/>
        <end position="354"/>
    </location>
</feature>
<feature type="transmembrane region" description="Helical" evidence="1">
    <location>
        <begin position="563"/>
        <end position="584"/>
    </location>
</feature>
<protein>
    <recommendedName>
        <fullName evidence="3">Serine protease</fullName>
    </recommendedName>
</protein>
<dbReference type="Gene3D" id="2.40.10.10">
    <property type="entry name" value="Trypsin-like serine proteases"/>
    <property type="match status" value="2"/>
</dbReference>
<dbReference type="AlphaFoldDB" id="A0A6S6UB32"/>
<accession>A0A6S6UB32</accession>
<proteinExistence type="predicted"/>
<keyword evidence="1" id="KW-0472">Membrane</keyword>
<dbReference type="EMBL" id="CACVAU010000082">
    <property type="protein sequence ID" value="CAA6825308.1"/>
    <property type="molecule type" value="Genomic_DNA"/>
</dbReference>
<evidence type="ECO:0008006" key="3">
    <source>
        <dbReference type="Google" id="ProtNLM"/>
    </source>
</evidence>
<feature type="transmembrane region" description="Helical" evidence="1">
    <location>
        <begin position="213"/>
        <end position="231"/>
    </location>
</feature>
<gene>
    <name evidence="2" type="ORF">HELGO_WM56221</name>
</gene>
<reference evidence="2" key="1">
    <citation type="submission" date="2020-01" db="EMBL/GenBank/DDBJ databases">
        <authorList>
            <person name="Meier V. D."/>
            <person name="Meier V D."/>
        </authorList>
    </citation>
    <scope>NUCLEOTIDE SEQUENCE</scope>
    <source>
        <strain evidence="2">HLG_WM_MAG_05</strain>
    </source>
</reference>
<evidence type="ECO:0000256" key="1">
    <source>
        <dbReference type="SAM" id="Phobius"/>
    </source>
</evidence>
<feature type="transmembrane region" description="Helical" evidence="1">
    <location>
        <begin position="270"/>
        <end position="289"/>
    </location>
</feature>
<dbReference type="InterPro" id="IPR009003">
    <property type="entry name" value="Peptidase_S1_PA"/>
</dbReference>
<keyword evidence="1" id="KW-0812">Transmembrane</keyword>
<organism evidence="2">
    <name type="scientific">uncultured Sulfurovum sp</name>
    <dbReference type="NCBI Taxonomy" id="269237"/>
    <lineage>
        <taxon>Bacteria</taxon>
        <taxon>Pseudomonadati</taxon>
        <taxon>Campylobacterota</taxon>
        <taxon>Epsilonproteobacteria</taxon>
        <taxon>Campylobacterales</taxon>
        <taxon>Sulfurovaceae</taxon>
        <taxon>Sulfurovum</taxon>
        <taxon>environmental samples</taxon>
    </lineage>
</organism>
<feature type="transmembrane region" description="Helical" evidence="1">
    <location>
        <begin position="466"/>
        <end position="489"/>
    </location>
</feature>
<dbReference type="SUPFAM" id="SSF50494">
    <property type="entry name" value="Trypsin-like serine proteases"/>
    <property type="match status" value="1"/>
</dbReference>
<sequence length="599" mass="69523">MTRNEAHEHLQLCTVKIESDYDVGSGFFIDKGLIVTCHHVIEDCSPNQLRIIWQGETYQALKIESNAKDDLALITLKINKKHPCVKLDATINPDDRCSFFGFPENHRENGMIRNCEHEGATNKLLAFKKGQFEHGFSGSAILNFETGKVCGVVNKTRDSYSNLGGYAIPLIKLTSFLKSKNYEIDDNGSIFSKEMFKNWVWTSSVESADRLQFSVLALVETLVAVGISFFVWFYYGFYWHIITGLVVAPLFFLRTKKSEKEGLLLFEKNINFLIISTFILFFILTFIHYQNLNFCKIHNFDYLFKGYIPLLDDINRFLENIQLYEIGQKVLDMRMLCLITIMIMLLFSLPATMIKTFVTVKNFSLLSLQMIPRNWFKTILSIDFLHPLELIPGIEKTKSDLKMKDYIIFQDLLFGKIYASLIFIPALIFRYSIKSTAWIYLPLIWLIQPQDKQNLTTRLKIESKNFIAYLMFFYSLIVVLVFTLLPLIFPHTQLGIYLQTLAIPPTLNTIFFAYEFNLWHLTRLISALITIVFMFSFTKILIRRETEPSYGDFWGTKLLSLRTVRSILTLVTLGFTAYHILGLLPSDFFSDLWLNMKFS</sequence>
<keyword evidence="1" id="KW-1133">Transmembrane helix</keyword>
<feature type="transmembrane region" description="Helical" evidence="1">
    <location>
        <begin position="237"/>
        <end position="254"/>
    </location>
</feature>
<dbReference type="Pfam" id="PF13365">
    <property type="entry name" value="Trypsin_2"/>
    <property type="match status" value="1"/>
</dbReference>